<evidence type="ECO:0000256" key="1">
    <source>
        <dbReference type="SAM" id="Phobius"/>
    </source>
</evidence>
<proteinExistence type="predicted"/>
<dbReference type="AlphaFoldDB" id="A0A2S2R0H8"/>
<feature type="transmembrane region" description="Helical" evidence="1">
    <location>
        <begin position="62"/>
        <end position="91"/>
    </location>
</feature>
<sequence>MRTRRRTCARTAGGRKTLRERAGTCFPIILGEPPQGRGEPGGSRRRRINVDKYCGRDRRPNVGCLAAVAVCGGIMSVCVRVCMFVCVRWVYRLFTVGPLYHRPVAS</sequence>
<evidence type="ECO:0000313" key="2">
    <source>
        <dbReference type="EMBL" id="MBY83485.1"/>
    </source>
</evidence>
<keyword evidence="1" id="KW-0812">Transmembrane</keyword>
<keyword evidence="1" id="KW-1133">Transmembrane helix</keyword>
<protein>
    <submittedName>
        <fullName evidence="2">Uncharacterized protein</fullName>
    </submittedName>
</protein>
<gene>
    <name evidence="2" type="ORF">g.723</name>
</gene>
<organism evidence="2">
    <name type="scientific">Sipha flava</name>
    <name type="common">yellow sugarcane aphid</name>
    <dbReference type="NCBI Taxonomy" id="143950"/>
    <lineage>
        <taxon>Eukaryota</taxon>
        <taxon>Metazoa</taxon>
        <taxon>Ecdysozoa</taxon>
        <taxon>Arthropoda</taxon>
        <taxon>Hexapoda</taxon>
        <taxon>Insecta</taxon>
        <taxon>Pterygota</taxon>
        <taxon>Neoptera</taxon>
        <taxon>Paraneoptera</taxon>
        <taxon>Hemiptera</taxon>
        <taxon>Sternorrhyncha</taxon>
        <taxon>Aphidomorpha</taxon>
        <taxon>Aphidoidea</taxon>
        <taxon>Aphididae</taxon>
        <taxon>Sipha</taxon>
    </lineage>
</organism>
<keyword evidence="1" id="KW-0472">Membrane</keyword>
<name>A0A2S2R0H8_9HEMI</name>
<dbReference type="EMBL" id="GGMS01014282">
    <property type="protein sequence ID" value="MBY83485.1"/>
    <property type="molecule type" value="Transcribed_RNA"/>
</dbReference>
<reference evidence="2" key="1">
    <citation type="submission" date="2018-04" db="EMBL/GenBank/DDBJ databases">
        <title>Transcriptome assembly of Sipha flava.</title>
        <authorList>
            <person name="Scully E.D."/>
            <person name="Geib S.M."/>
            <person name="Palmer N.A."/>
            <person name="Koch K."/>
            <person name="Bradshaw J."/>
            <person name="Heng-Moss T."/>
            <person name="Sarath G."/>
        </authorList>
    </citation>
    <scope>NUCLEOTIDE SEQUENCE</scope>
</reference>
<accession>A0A2S2R0H8</accession>